<dbReference type="InterPro" id="IPR012337">
    <property type="entry name" value="RNaseH-like_sf"/>
</dbReference>
<evidence type="ECO:0000313" key="2">
    <source>
        <dbReference type="EMBL" id="PWY96532.1"/>
    </source>
</evidence>
<dbReference type="Pfam" id="PF01612">
    <property type="entry name" value="DNA_pol_A_exo1"/>
    <property type="match status" value="1"/>
</dbReference>
<dbReference type="InterPro" id="IPR002562">
    <property type="entry name" value="3'-5'_exonuclease_dom"/>
</dbReference>
<keyword evidence="3" id="KW-1185">Reference proteome</keyword>
<dbReference type="OrthoDB" id="26838at2759"/>
<feature type="domain" description="3'-5' exonuclease" evidence="1">
    <location>
        <begin position="15"/>
        <end position="219"/>
    </location>
</feature>
<dbReference type="GO" id="GO:0006139">
    <property type="term" value="P:nucleobase-containing compound metabolic process"/>
    <property type="evidence" value="ECO:0007669"/>
    <property type="project" value="InterPro"/>
</dbReference>
<dbReference type="SMART" id="SM00474">
    <property type="entry name" value="35EXOc"/>
    <property type="match status" value="1"/>
</dbReference>
<dbReference type="AlphaFoldDB" id="A0A317XFD8"/>
<name>A0A317XFD8_9EURO</name>
<dbReference type="STRING" id="1450535.A0A317XFD8"/>
<evidence type="ECO:0000259" key="1">
    <source>
        <dbReference type="SMART" id="SM00474"/>
    </source>
</evidence>
<sequence length="258" mass="29620">MPAALSIQRETNSSHHIIATSYEVAELVDRLVNLPVSPPSLYIDLEGVNLSRHGSISILQIYVRYLNETYLIDIYTLQEVAFSQKGTNGNTMRDILESSTIPKVFFDVRNDADALYHHFGVTLAGVQDLQLMELAAHDHRRPIVNGLKRCLEKDIRMSFAERRTCQEVKERGRRLFAPEIGGSYEVFNIRPLNKDIQRYCAQDVRYLPRLWDVYNKGLTQEWSERAAVEAKSRIRCSQSPSFNGKGRHMALAPPSWRR</sequence>
<dbReference type="PANTHER" id="PTHR43040">
    <property type="entry name" value="RIBONUCLEASE D"/>
    <property type="match status" value="1"/>
</dbReference>
<dbReference type="GeneID" id="37107876"/>
<dbReference type="PANTHER" id="PTHR43040:SF1">
    <property type="entry name" value="RIBONUCLEASE D"/>
    <property type="match status" value="1"/>
</dbReference>
<organism evidence="2 3">
    <name type="scientific">Aspergillus sclerotioniger CBS 115572</name>
    <dbReference type="NCBI Taxonomy" id="1450535"/>
    <lineage>
        <taxon>Eukaryota</taxon>
        <taxon>Fungi</taxon>
        <taxon>Dikarya</taxon>
        <taxon>Ascomycota</taxon>
        <taxon>Pezizomycotina</taxon>
        <taxon>Eurotiomycetes</taxon>
        <taxon>Eurotiomycetidae</taxon>
        <taxon>Eurotiales</taxon>
        <taxon>Aspergillaceae</taxon>
        <taxon>Aspergillus</taxon>
        <taxon>Aspergillus subgen. Circumdati</taxon>
    </lineage>
</organism>
<comment type="caution">
    <text evidence="2">The sequence shown here is derived from an EMBL/GenBank/DDBJ whole genome shotgun (WGS) entry which is preliminary data.</text>
</comment>
<gene>
    <name evidence="2" type="ORF">BO94DRAFT_14286</name>
</gene>
<dbReference type="EMBL" id="MSFK01000001">
    <property type="protein sequence ID" value="PWY96532.1"/>
    <property type="molecule type" value="Genomic_DNA"/>
</dbReference>
<dbReference type="Gene3D" id="3.30.420.10">
    <property type="entry name" value="Ribonuclease H-like superfamily/Ribonuclease H"/>
    <property type="match status" value="1"/>
</dbReference>
<dbReference type="InterPro" id="IPR036397">
    <property type="entry name" value="RNaseH_sf"/>
</dbReference>
<dbReference type="GO" id="GO:0008408">
    <property type="term" value="F:3'-5' exonuclease activity"/>
    <property type="evidence" value="ECO:0007669"/>
    <property type="project" value="InterPro"/>
</dbReference>
<dbReference type="GO" id="GO:0003676">
    <property type="term" value="F:nucleic acid binding"/>
    <property type="evidence" value="ECO:0007669"/>
    <property type="project" value="InterPro"/>
</dbReference>
<reference evidence="2 3" key="1">
    <citation type="submission" date="2016-12" db="EMBL/GenBank/DDBJ databases">
        <title>The genomes of Aspergillus section Nigri reveals drivers in fungal speciation.</title>
        <authorList>
            <consortium name="DOE Joint Genome Institute"/>
            <person name="Vesth T.C."/>
            <person name="Nybo J."/>
            <person name="Theobald S."/>
            <person name="Brandl J."/>
            <person name="Frisvad J.C."/>
            <person name="Nielsen K.F."/>
            <person name="Lyhne E.K."/>
            <person name="Kogle M.E."/>
            <person name="Kuo A."/>
            <person name="Riley R."/>
            <person name="Clum A."/>
            <person name="Nolan M."/>
            <person name="Lipzen A."/>
            <person name="Salamov A."/>
            <person name="Henrissat B."/>
            <person name="Wiebenga A."/>
            <person name="De Vries R.P."/>
            <person name="Grigoriev I.V."/>
            <person name="Mortensen U.H."/>
            <person name="Andersen M.R."/>
            <person name="Baker S.E."/>
        </authorList>
    </citation>
    <scope>NUCLEOTIDE SEQUENCE [LARGE SCALE GENOMIC DNA]</scope>
    <source>
        <strain evidence="2 3">CBS 115572</strain>
    </source>
</reference>
<dbReference type="SUPFAM" id="SSF53098">
    <property type="entry name" value="Ribonuclease H-like"/>
    <property type="match status" value="1"/>
</dbReference>
<protein>
    <submittedName>
        <fullName evidence="2">Ribonuclease H-like protein</fullName>
    </submittedName>
</protein>
<proteinExistence type="predicted"/>
<dbReference type="Proteomes" id="UP000246702">
    <property type="component" value="Unassembled WGS sequence"/>
</dbReference>
<evidence type="ECO:0000313" key="3">
    <source>
        <dbReference type="Proteomes" id="UP000246702"/>
    </source>
</evidence>
<accession>A0A317XFD8</accession>
<dbReference type="RefSeq" id="XP_025473293.1">
    <property type="nucleotide sequence ID" value="XM_025605733.1"/>
</dbReference>